<dbReference type="EMBL" id="PECC01000026">
    <property type="protein sequence ID" value="TDZ51870.1"/>
    <property type="molecule type" value="Genomic_DNA"/>
</dbReference>
<accession>A0A4R8R913</accession>
<gene>
    <name evidence="1" type="ORF">CCUG63697_00340</name>
</gene>
<dbReference type="RefSeq" id="WP_272868547.1">
    <property type="nucleotide sequence ID" value="NZ_PECB01000003.1"/>
</dbReference>
<name>A0A4R8R913_9MYCO</name>
<protein>
    <submittedName>
        <fullName evidence="1">Uncharacterized protein</fullName>
    </submittedName>
</protein>
<sequence length="40" mass="4010">MAEGAAKVIGALDGSAKLLAQHAYQFSSMDADNTGNISGV</sequence>
<evidence type="ECO:0000313" key="2">
    <source>
        <dbReference type="Proteomes" id="UP000295165"/>
    </source>
</evidence>
<reference evidence="1 2" key="1">
    <citation type="journal article" date="2019" name="Sci. Rep.">
        <title>Extended insight into the Mycobacterium chelonae-abscessus complex through whole genome sequencing of Mycobacterium salmoniphilum outbreak and Mycobacterium salmoniphilum-like strains.</title>
        <authorList>
            <person name="Behra P.R.K."/>
            <person name="Das S."/>
            <person name="Pettersson B.M.F."/>
            <person name="Shirreff L."/>
            <person name="DuCote T."/>
            <person name="Jacobsson K.G."/>
            <person name="Ennis D.G."/>
            <person name="Kirsebom L.A."/>
        </authorList>
    </citation>
    <scope>NUCLEOTIDE SEQUENCE [LARGE SCALE GENOMIC DNA]</scope>
    <source>
        <strain evidence="1 2">CCUG 63697</strain>
    </source>
</reference>
<dbReference type="AlphaFoldDB" id="A0A4R8R913"/>
<evidence type="ECO:0000313" key="1">
    <source>
        <dbReference type="EMBL" id="TDZ51870.1"/>
    </source>
</evidence>
<organism evidence="1 2">
    <name type="scientific">Mycobacteroides franklinii</name>
    <dbReference type="NCBI Taxonomy" id="948102"/>
    <lineage>
        <taxon>Bacteria</taxon>
        <taxon>Bacillati</taxon>
        <taxon>Actinomycetota</taxon>
        <taxon>Actinomycetes</taxon>
        <taxon>Mycobacteriales</taxon>
        <taxon>Mycobacteriaceae</taxon>
        <taxon>Mycobacteroides</taxon>
    </lineage>
</organism>
<proteinExistence type="predicted"/>
<dbReference type="Proteomes" id="UP000295165">
    <property type="component" value="Unassembled WGS sequence"/>
</dbReference>
<comment type="caution">
    <text evidence="1">The sequence shown here is derived from an EMBL/GenBank/DDBJ whole genome shotgun (WGS) entry which is preliminary data.</text>
</comment>
<keyword evidence="2" id="KW-1185">Reference proteome</keyword>